<protein>
    <submittedName>
        <fullName evidence="1">Uncharacterized protein</fullName>
    </submittedName>
</protein>
<accession>A0A1H6FD08</accession>
<evidence type="ECO:0000313" key="1">
    <source>
        <dbReference type="EMBL" id="SEH07958.1"/>
    </source>
</evidence>
<proteinExistence type="predicted"/>
<keyword evidence="2" id="KW-1185">Reference proteome</keyword>
<reference evidence="1 2" key="1">
    <citation type="submission" date="2016-10" db="EMBL/GenBank/DDBJ databases">
        <authorList>
            <person name="de Groot N.N."/>
        </authorList>
    </citation>
    <scope>NUCLEOTIDE SEQUENCE [LARGE SCALE GENOMIC DNA]</scope>
    <source>
        <strain evidence="1">MBHS1</strain>
    </source>
</reference>
<name>A0A1H6FD08_9GAMM</name>
<organism evidence="1 2">
    <name type="scientific">Candidatus Venteria ishoeyi</name>
    <dbReference type="NCBI Taxonomy" id="1899563"/>
    <lineage>
        <taxon>Bacteria</taxon>
        <taxon>Pseudomonadati</taxon>
        <taxon>Pseudomonadota</taxon>
        <taxon>Gammaproteobacteria</taxon>
        <taxon>Thiotrichales</taxon>
        <taxon>Thiotrichaceae</taxon>
        <taxon>Venteria</taxon>
    </lineage>
</organism>
<dbReference type="EMBL" id="FMSV02000542">
    <property type="protein sequence ID" value="SEH07958.1"/>
    <property type="molecule type" value="Genomic_DNA"/>
</dbReference>
<evidence type="ECO:0000313" key="2">
    <source>
        <dbReference type="Proteomes" id="UP000236724"/>
    </source>
</evidence>
<gene>
    <name evidence="1" type="ORF">MBHS_03845</name>
</gene>
<dbReference type="Proteomes" id="UP000236724">
    <property type="component" value="Unassembled WGS sequence"/>
</dbReference>
<sequence length="46" mass="5286">MTVTATARKLEVNLFDYIYDKLSKTFKLPSLASMIQQKSQCHFDSS</sequence>
<dbReference type="AlphaFoldDB" id="A0A1H6FD08"/>